<dbReference type="RefSeq" id="WP_065840991.1">
    <property type="nucleotide sequence ID" value="NZ_LELD01000022.1"/>
</dbReference>
<sequence length="105" mass="12138">MEKRKLYICIDEKGWHITDDNKKNSWLNDDELDGSFAEVFGVNGKIGFLGEWAWNDNFLNLTSDKLNEICDFEVPQTNHKFTGTFIDALEYIKDTFNRGTPQVGL</sequence>
<evidence type="ECO:0000313" key="1">
    <source>
        <dbReference type="EMBL" id="OCR91187.1"/>
    </source>
</evidence>
<dbReference type="Proteomes" id="UP000093100">
    <property type="component" value="Unassembled WGS sequence"/>
</dbReference>
<organism evidence="1 2">
    <name type="scientific">Campylobacter fetus subsp. testudinum</name>
    <dbReference type="NCBI Taxonomy" id="1507806"/>
    <lineage>
        <taxon>Bacteria</taxon>
        <taxon>Pseudomonadati</taxon>
        <taxon>Campylobacterota</taxon>
        <taxon>Epsilonproteobacteria</taxon>
        <taxon>Campylobacterales</taxon>
        <taxon>Campylobacteraceae</taxon>
        <taxon>Campylobacter</taxon>
    </lineage>
</organism>
<reference evidence="1 2" key="1">
    <citation type="journal article" date="2016" name="Genome Biol. Evol.">
        <title>Comparative Genomics of Campylobacter fetus from Reptiles and Mammals Reveals Divergent Evolution in Host-Associated Lineages.</title>
        <authorList>
            <person name="Gilbert M.J."/>
            <person name="Miller W.G."/>
            <person name="Yee E."/>
            <person name="Zomer A.L."/>
            <person name="van der Graaf-van Bloois L."/>
            <person name="Fitzgerald C."/>
            <person name="Forbes K.J."/>
            <person name="Meric G."/>
            <person name="Sheppard S.K."/>
            <person name="Wagenaar J.A."/>
            <person name="Duim B."/>
        </authorList>
    </citation>
    <scope>NUCLEOTIDE SEQUENCE [LARGE SCALE GENOMIC DNA]</scope>
    <source>
        <strain evidence="1 2">12S02225-3</strain>
    </source>
</reference>
<evidence type="ECO:0000313" key="2">
    <source>
        <dbReference type="Proteomes" id="UP000093100"/>
    </source>
</evidence>
<proteinExistence type="predicted"/>
<protein>
    <submittedName>
        <fullName evidence="1">Uncharacterized protein</fullName>
    </submittedName>
</protein>
<gene>
    <name evidence="1" type="ORF">CFT12S02225_04195</name>
</gene>
<comment type="caution">
    <text evidence="1">The sequence shown here is derived from an EMBL/GenBank/DDBJ whole genome shotgun (WGS) entry which is preliminary data.</text>
</comment>
<dbReference type="EMBL" id="LFLK01000003">
    <property type="protein sequence ID" value="OCR91187.1"/>
    <property type="molecule type" value="Genomic_DNA"/>
</dbReference>
<dbReference type="AlphaFoldDB" id="A0AAX0HC77"/>
<accession>A0AAX0HC77</accession>
<name>A0AAX0HC77_CAMFE</name>